<keyword evidence="2" id="KW-1185">Reference proteome</keyword>
<evidence type="ECO:0000313" key="1">
    <source>
        <dbReference type="EMBL" id="SMF11549.1"/>
    </source>
</evidence>
<evidence type="ECO:0000313" key="2">
    <source>
        <dbReference type="Proteomes" id="UP000192907"/>
    </source>
</evidence>
<dbReference type="Proteomes" id="UP000192907">
    <property type="component" value="Unassembled WGS sequence"/>
</dbReference>
<dbReference type="EMBL" id="FWZT01000005">
    <property type="protein sequence ID" value="SMF11549.1"/>
    <property type="molecule type" value="Genomic_DNA"/>
</dbReference>
<dbReference type="OrthoDB" id="8593536at2"/>
<accession>A0A1Y6BJT7</accession>
<gene>
    <name evidence="1" type="ORF">SAMN06296036_10596</name>
</gene>
<reference evidence="2" key="1">
    <citation type="submission" date="2017-04" db="EMBL/GenBank/DDBJ databases">
        <authorList>
            <person name="Varghese N."/>
            <person name="Submissions S."/>
        </authorList>
    </citation>
    <scope>NUCLEOTIDE SEQUENCE [LARGE SCALE GENOMIC DNA]</scope>
    <source>
        <strain evidence="2">RKEM611</strain>
    </source>
</reference>
<protein>
    <submittedName>
        <fullName evidence="1">Uncharacterized protein</fullName>
    </submittedName>
</protein>
<dbReference type="AlphaFoldDB" id="A0A1Y6BJT7"/>
<dbReference type="RefSeq" id="WP_132317503.1">
    <property type="nucleotide sequence ID" value="NZ_FWZT01000005.1"/>
</dbReference>
<sequence>MTQGKKAIQRLSRQPLNQLSGDSWASIEPRLNEIYQESFIQGSSNRSIKTVLNRGPDTQLMLVYGPQGEIAGFGSYCMSRYQVRGKTHLVYDAGSYVSNAYAGSQAYFMKELFQQAFRVRITYPRAQIHVVMSCATPAAYRFFTQGVQKLYPHRSFEQPQWSKDMMIEVLAGRDKTIVCQDPVIVKSNFNPQLKDPDRIVGSKALAQDPDASFFLELNPKFTSGHMLGVHIPLTLANILGTGSKILKKTLKPRRNLTKAG</sequence>
<name>A0A1Y6BJT7_9BACT</name>
<proteinExistence type="predicted"/>
<organism evidence="1 2">
    <name type="scientific">Pseudobacteriovorax antillogorgiicola</name>
    <dbReference type="NCBI Taxonomy" id="1513793"/>
    <lineage>
        <taxon>Bacteria</taxon>
        <taxon>Pseudomonadati</taxon>
        <taxon>Bdellovibrionota</taxon>
        <taxon>Oligoflexia</taxon>
        <taxon>Oligoflexales</taxon>
        <taxon>Pseudobacteriovoracaceae</taxon>
        <taxon>Pseudobacteriovorax</taxon>
    </lineage>
</organism>